<protein>
    <submittedName>
        <fullName evidence="3">DUF4960 domain-containing protein</fullName>
    </submittedName>
</protein>
<dbReference type="AlphaFoldDB" id="A0A9D9N4T3"/>
<comment type="caution">
    <text evidence="3">The sequence shown here is derived from an EMBL/GenBank/DDBJ whole genome shotgun (WGS) entry which is preliminary data.</text>
</comment>
<dbReference type="Pfam" id="PF16324">
    <property type="entry name" value="DUF4960"/>
    <property type="match status" value="1"/>
</dbReference>
<feature type="domain" description="DUF4960" evidence="2">
    <location>
        <begin position="39"/>
        <end position="293"/>
    </location>
</feature>
<evidence type="ECO:0000256" key="1">
    <source>
        <dbReference type="SAM" id="SignalP"/>
    </source>
</evidence>
<evidence type="ECO:0000259" key="2">
    <source>
        <dbReference type="Pfam" id="PF16324"/>
    </source>
</evidence>
<sequence length="382" mass="41460">MKKILLFIVMMGICSFTHASSSKKVAFLSSYSDLAALQASGDDDEAAAAKWLVNTYGGTFLSTASVTSIDVLDDYDAIWVAIDRVGLQQGSANLPSEYTELFDILKDYSKNGGNLLLTNHATSIVAGIGRTTRQPGIFGNGAGAENVDKWGMNVIIGSGSQPYYADHRTHEFFDGIAFEEGISGTHCEVLPFLASGYKEDHNCMWDLNSFGYTVAVGSNTVAMYEQEADCEVLGTWQHVGDFCCAGMVDFHAQENGYGRIVCVGVAAYEWHQNVESNPYQANIEKMTENILNELTKTDDGGAATLVPAVESPAFSVLVDDNTVRVESNAAYANFTLYAIDGRMMGRYTSDEMKNGVELPCNGCYIMQAVTLSGKTETTKFIK</sequence>
<organism evidence="3 4">
    <name type="scientific">Candidatus Gallipaludibacter merdavium</name>
    <dbReference type="NCBI Taxonomy" id="2840839"/>
    <lineage>
        <taxon>Bacteria</taxon>
        <taxon>Pseudomonadati</taxon>
        <taxon>Bacteroidota</taxon>
        <taxon>Bacteroidia</taxon>
        <taxon>Bacteroidales</taxon>
        <taxon>Candidatus Gallipaludibacter</taxon>
    </lineage>
</organism>
<reference evidence="3" key="1">
    <citation type="submission" date="2020-10" db="EMBL/GenBank/DDBJ databases">
        <authorList>
            <person name="Gilroy R."/>
        </authorList>
    </citation>
    <scope>NUCLEOTIDE SEQUENCE</scope>
    <source>
        <strain evidence="3">G3-3990</strain>
    </source>
</reference>
<keyword evidence="1" id="KW-0732">Signal</keyword>
<dbReference type="EMBL" id="JADIMG010000079">
    <property type="protein sequence ID" value="MBO8460294.1"/>
    <property type="molecule type" value="Genomic_DNA"/>
</dbReference>
<reference evidence="3" key="2">
    <citation type="journal article" date="2021" name="PeerJ">
        <title>Extensive microbial diversity within the chicken gut microbiome revealed by metagenomics and culture.</title>
        <authorList>
            <person name="Gilroy R."/>
            <person name="Ravi A."/>
            <person name="Getino M."/>
            <person name="Pursley I."/>
            <person name="Horton D.L."/>
            <person name="Alikhan N.F."/>
            <person name="Baker D."/>
            <person name="Gharbi K."/>
            <person name="Hall N."/>
            <person name="Watson M."/>
            <person name="Adriaenssens E.M."/>
            <person name="Foster-Nyarko E."/>
            <person name="Jarju S."/>
            <person name="Secka A."/>
            <person name="Antonio M."/>
            <person name="Oren A."/>
            <person name="Chaudhuri R.R."/>
            <person name="La Ragione R."/>
            <person name="Hildebrand F."/>
            <person name="Pallen M.J."/>
        </authorList>
    </citation>
    <scope>NUCLEOTIDE SEQUENCE</scope>
    <source>
        <strain evidence="3">G3-3990</strain>
    </source>
</reference>
<dbReference type="Proteomes" id="UP000823641">
    <property type="component" value="Unassembled WGS sequence"/>
</dbReference>
<accession>A0A9D9N4T3</accession>
<evidence type="ECO:0000313" key="4">
    <source>
        <dbReference type="Proteomes" id="UP000823641"/>
    </source>
</evidence>
<gene>
    <name evidence="3" type="ORF">IAA73_08190</name>
</gene>
<feature type="chain" id="PRO_5038942743" evidence="1">
    <location>
        <begin position="20"/>
        <end position="382"/>
    </location>
</feature>
<dbReference type="InterPro" id="IPR032526">
    <property type="entry name" value="DUF4960"/>
</dbReference>
<name>A0A9D9N4T3_9BACT</name>
<evidence type="ECO:0000313" key="3">
    <source>
        <dbReference type="EMBL" id="MBO8460294.1"/>
    </source>
</evidence>
<proteinExistence type="predicted"/>
<feature type="signal peptide" evidence="1">
    <location>
        <begin position="1"/>
        <end position="19"/>
    </location>
</feature>